<evidence type="ECO:0000259" key="7">
    <source>
        <dbReference type="PROSITE" id="PS50106"/>
    </source>
</evidence>
<keyword evidence="4 5" id="KW-0720">Serine protease</keyword>
<comment type="similarity">
    <text evidence="1 5">Belongs to the peptidase S41A family.</text>
</comment>
<feature type="domain" description="PDZ" evidence="7">
    <location>
        <begin position="92"/>
        <end position="158"/>
    </location>
</feature>
<reference evidence="8" key="1">
    <citation type="submission" date="2020-04" db="EMBL/GenBank/DDBJ databases">
        <title>Deep metagenomics examines the oral microbiome during advanced dental caries in children, revealing novel taxa and co-occurrences with host molecules.</title>
        <authorList>
            <person name="Baker J.L."/>
            <person name="Morton J.T."/>
            <person name="Dinis M."/>
            <person name="Alvarez R."/>
            <person name="Tran N.C."/>
            <person name="Knight R."/>
            <person name="Edlund A."/>
        </authorList>
    </citation>
    <scope>NUCLEOTIDE SEQUENCE</scope>
    <source>
        <strain evidence="8">JCVI_32_bin.14</strain>
    </source>
</reference>
<comment type="caution">
    <text evidence="8">The sequence shown here is derived from an EMBL/GenBank/DDBJ whole genome shotgun (WGS) entry which is preliminary data.</text>
</comment>
<evidence type="ECO:0000256" key="6">
    <source>
        <dbReference type="SAM" id="Phobius"/>
    </source>
</evidence>
<dbReference type="Pfam" id="PF00595">
    <property type="entry name" value="PDZ"/>
    <property type="match status" value="1"/>
</dbReference>
<dbReference type="SUPFAM" id="SSF52096">
    <property type="entry name" value="ClpP/crotonase"/>
    <property type="match status" value="1"/>
</dbReference>
<keyword evidence="6" id="KW-0472">Membrane</keyword>
<dbReference type="CDD" id="cd06782">
    <property type="entry name" value="cpPDZ_CPP-like"/>
    <property type="match status" value="1"/>
</dbReference>
<keyword evidence="6" id="KW-0812">Transmembrane</keyword>
<dbReference type="GO" id="GO:0004175">
    <property type="term" value="F:endopeptidase activity"/>
    <property type="evidence" value="ECO:0007669"/>
    <property type="project" value="TreeGrafter"/>
</dbReference>
<evidence type="ECO:0000313" key="8">
    <source>
        <dbReference type="EMBL" id="MBF1128763.1"/>
    </source>
</evidence>
<dbReference type="PROSITE" id="PS50106">
    <property type="entry name" value="PDZ"/>
    <property type="match status" value="1"/>
</dbReference>
<evidence type="ECO:0000256" key="2">
    <source>
        <dbReference type="ARBA" id="ARBA00022670"/>
    </source>
</evidence>
<dbReference type="InterPro" id="IPR029045">
    <property type="entry name" value="ClpP/crotonase-like_dom_sf"/>
</dbReference>
<dbReference type="SMART" id="SM00245">
    <property type="entry name" value="TSPc"/>
    <property type="match status" value="1"/>
</dbReference>
<keyword evidence="2 5" id="KW-0645">Protease</keyword>
<accession>A0A930FQR3</accession>
<dbReference type="InterPro" id="IPR005151">
    <property type="entry name" value="Tail-specific_protease"/>
</dbReference>
<dbReference type="InterPro" id="IPR001478">
    <property type="entry name" value="PDZ"/>
</dbReference>
<name>A0A930FQR3_9FIRM</name>
<evidence type="ECO:0000256" key="1">
    <source>
        <dbReference type="ARBA" id="ARBA00009179"/>
    </source>
</evidence>
<dbReference type="GO" id="GO:0008236">
    <property type="term" value="F:serine-type peptidase activity"/>
    <property type="evidence" value="ECO:0007669"/>
    <property type="project" value="UniProtKB-KW"/>
</dbReference>
<dbReference type="PANTHER" id="PTHR32060:SF30">
    <property type="entry name" value="CARBOXY-TERMINAL PROCESSING PROTEASE CTPA"/>
    <property type="match status" value="1"/>
</dbReference>
<gene>
    <name evidence="8" type="ORF">HXL70_01750</name>
</gene>
<dbReference type="Gene3D" id="3.30.750.44">
    <property type="match status" value="1"/>
</dbReference>
<dbReference type="CDD" id="cd07560">
    <property type="entry name" value="Peptidase_S41_CPP"/>
    <property type="match status" value="1"/>
</dbReference>
<dbReference type="GO" id="GO:0007165">
    <property type="term" value="P:signal transduction"/>
    <property type="evidence" value="ECO:0007669"/>
    <property type="project" value="TreeGrafter"/>
</dbReference>
<proteinExistence type="inferred from homology"/>
<organism evidence="8 9">
    <name type="scientific">Dialister invisus</name>
    <dbReference type="NCBI Taxonomy" id="218538"/>
    <lineage>
        <taxon>Bacteria</taxon>
        <taxon>Bacillati</taxon>
        <taxon>Bacillota</taxon>
        <taxon>Negativicutes</taxon>
        <taxon>Veillonellales</taxon>
        <taxon>Veillonellaceae</taxon>
        <taxon>Dialister</taxon>
    </lineage>
</organism>
<evidence type="ECO:0000256" key="4">
    <source>
        <dbReference type="ARBA" id="ARBA00022825"/>
    </source>
</evidence>
<dbReference type="InterPro" id="IPR004447">
    <property type="entry name" value="Peptidase_S41A"/>
</dbReference>
<dbReference type="Gene3D" id="2.30.42.10">
    <property type="match status" value="1"/>
</dbReference>
<protein>
    <submittedName>
        <fullName evidence="8">S41 family peptidase</fullName>
    </submittedName>
</protein>
<dbReference type="InterPro" id="IPR036034">
    <property type="entry name" value="PDZ_sf"/>
</dbReference>
<dbReference type="Proteomes" id="UP000757890">
    <property type="component" value="Unassembled WGS sequence"/>
</dbReference>
<sequence length="382" mass="42091">MLKFVLRNMNKILFWLGSVILTAILLVLGSLYMFTDSPSSLMKFLFTYQAVKENYFHEVTDDVLFEGASNGMVSALDDPHSMILSGDKYESFMQSTRGEYGGIGVVIGADQKNVTRIISVFPGSSAEKNGLQSGDIIKRVNDEDVSALSLSEVSDRVRGEAGTRVSLLVERENEEKLFWVERSNVSMPTVQSRLIDKNIGYIHIFSFAKHTDEEFEKQLASVKAQGADRLIIDLRMNPGGLVDTVISIMNQILTKGRVLSYHTRNGDDRTFDITGIETPLPMVILIDRNSASASEILAGAVQDKKEGIIIGETSYGKGTVQSVIQNGNKSALKISIAEYRTAAGRIIDKTGITPDIAIKQTGHVFKQEDDNVLKKAIEVLSQ</sequence>
<dbReference type="SMART" id="SM00228">
    <property type="entry name" value="PDZ"/>
    <property type="match status" value="1"/>
</dbReference>
<dbReference type="Gene3D" id="3.90.226.10">
    <property type="entry name" value="2-enoyl-CoA Hydratase, Chain A, domain 1"/>
    <property type="match status" value="1"/>
</dbReference>
<dbReference type="EMBL" id="JABZMK010000002">
    <property type="protein sequence ID" value="MBF1128763.1"/>
    <property type="molecule type" value="Genomic_DNA"/>
</dbReference>
<dbReference type="Pfam" id="PF03572">
    <property type="entry name" value="Peptidase_S41"/>
    <property type="match status" value="1"/>
</dbReference>
<dbReference type="Pfam" id="PF22694">
    <property type="entry name" value="CtpB_N-like"/>
    <property type="match status" value="1"/>
</dbReference>
<keyword evidence="6" id="KW-1133">Transmembrane helix</keyword>
<evidence type="ECO:0000256" key="3">
    <source>
        <dbReference type="ARBA" id="ARBA00022801"/>
    </source>
</evidence>
<dbReference type="GO" id="GO:0030288">
    <property type="term" value="C:outer membrane-bounded periplasmic space"/>
    <property type="evidence" value="ECO:0007669"/>
    <property type="project" value="TreeGrafter"/>
</dbReference>
<dbReference type="InterPro" id="IPR055210">
    <property type="entry name" value="CtpA/B_N"/>
</dbReference>
<evidence type="ECO:0000256" key="5">
    <source>
        <dbReference type="RuleBase" id="RU004404"/>
    </source>
</evidence>
<feature type="transmembrane region" description="Helical" evidence="6">
    <location>
        <begin position="12"/>
        <end position="34"/>
    </location>
</feature>
<dbReference type="AlphaFoldDB" id="A0A930FQR3"/>
<evidence type="ECO:0000313" key="9">
    <source>
        <dbReference type="Proteomes" id="UP000757890"/>
    </source>
</evidence>
<dbReference type="SUPFAM" id="SSF50156">
    <property type="entry name" value="PDZ domain-like"/>
    <property type="match status" value="1"/>
</dbReference>
<dbReference type="PANTHER" id="PTHR32060">
    <property type="entry name" value="TAIL-SPECIFIC PROTEASE"/>
    <property type="match status" value="1"/>
</dbReference>
<dbReference type="NCBIfam" id="TIGR00225">
    <property type="entry name" value="prc"/>
    <property type="match status" value="1"/>
</dbReference>
<dbReference type="GO" id="GO:0006508">
    <property type="term" value="P:proteolysis"/>
    <property type="evidence" value="ECO:0007669"/>
    <property type="project" value="UniProtKB-KW"/>
</dbReference>
<keyword evidence="3 5" id="KW-0378">Hydrolase</keyword>